<sequence length="1002" mass="109173">MQVPHKASATRGSASRSSPLTSPEDVDPKCQKSPITCGLPRISKPSLKILAEHSSPRTFAAQPSVSHRPAVAKKRTRRSDDSSMKLDKDGESVNSKKRCRNGISLIGRSDFLTVDNWNCSGDLTVGSEVRVNNTNPNKQSCSSPAQPQGDSLPVQALEAEKCRDTIQDCEHSGPIDEKGKRLPSQRERSKKQIPRKCNGRTIRSAAPSSMNREIESVVPENNGEPVKESHNARSRGNTTNDAPKTSHSSVSKMSRLRDPRRRAGMTACPADRFYQVPVSSGSQEQHILHEKSPVTGVANNKEPSTPSFMPTRQLVGVGRRQHRSRDGRTSIAFPVTASFIMQQEEGCDPSRRERIVSAESNRLESAKDGTSGIPHLKLKVKLNGRKLPATQSEYGARPGAGILSTVMTADGIESNQKSSKNVQLSNSVLVAQKNTRFQREEISDGKKREEKTSKISRFAKSGNSSLRVRSDDRDPVGAVDNNESNTGLSDQMNSTLQENSLLYDGTCDDWNDLFDAPNLASKSNCLTSFEDLWKEMESVQVTDKYRSCHKEQAELIDGHSPELQTQINEEREPIVISQSATVKPATPCCPVPQREDISTNKSCRELDTGAIKFGPLFKRVLSALIFEDGRTFEGDEEIMSFLQFGDEDYKGCKWEDSLIQGLPESMSYGDEGDPCDDGIKNIQSGISNDKLPKRTPRSMQNEQGLYNLVEEGFRSEELSTSGSACSDESYQRMSIDLRLLLELQSLGIFPESLPHLIGDEHEAIICKIFEAQQQVAVQLGREEARSKLLTKTVSKGTPMNYDDVEGLAEEAAGDPSHTPPVVQRKTTASSCSNPEVHKDAVSLHTMPVRHGSGATSNLGKQHALLTAGAPIMKGLENGGATLSCTGCAVPNDQNGIRAGVLVNNTSKSKTKDESNTETAWGKQTDKVLAASEATTNNVNGNGETGSVNPVRTEESSGPTHDMLDGMELSYWLDTGSGDALGEGDFFGLDIPMDDLSNVGLLL</sequence>
<name>A0ACB9S478_9MYRT</name>
<dbReference type="EMBL" id="CM042881">
    <property type="protein sequence ID" value="KAI4384423.1"/>
    <property type="molecule type" value="Genomic_DNA"/>
</dbReference>
<accession>A0ACB9S478</accession>
<evidence type="ECO:0000313" key="1">
    <source>
        <dbReference type="EMBL" id="KAI4384423.1"/>
    </source>
</evidence>
<reference evidence="2" key="1">
    <citation type="journal article" date="2023" name="Front. Plant Sci.">
        <title>Chromosomal-level genome assembly of Melastoma candidum provides insights into trichome evolution.</title>
        <authorList>
            <person name="Zhong Y."/>
            <person name="Wu W."/>
            <person name="Sun C."/>
            <person name="Zou P."/>
            <person name="Liu Y."/>
            <person name="Dai S."/>
            <person name="Zhou R."/>
        </authorList>
    </citation>
    <scope>NUCLEOTIDE SEQUENCE [LARGE SCALE GENOMIC DNA]</scope>
</reference>
<gene>
    <name evidence="1" type="ORF">MLD38_002583</name>
</gene>
<dbReference type="Proteomes" id="UP001057402">
    <property type="component" value="Chromosome 2"/>
</dbReference>
<comment type="caution">
    <text evidence="1">The sequence shown here is derived from an EMBL/GenBank/DDBJ whole genome shotgun (WGS) entry which is preliminary data.</text>
</comment>
<organism evidence="1 2">
    <name type="scientific">Melastoma candidum</name>
    <dbReference type="NCBI Taxonomy" id="119954"/>
    <lineage>
        <taxon>Eukaryota</taxon>
        <taxon>Viridiplantae</taxon>
        <taxon>Streptophyta</taxon>
        <taxon>Embryophyta</taxon>
        <taxon>Tracheophyta</taxon>
        <taxon>Spermatophyta</taxon>
        <taxon>Magnoliopsida</taxon>
        <taxon>eudicotyledons</taxon>
        <taxon>Gunneridae</taxon>
        <taxon>Pentapetalae</taxon>
        <taxon>rosids</taxon>
        <taxon>malvids</taxon>
        <taxon>Myrtales</taxon>
        <taxon>Melastomataceae</taxon>
        <taxon>Melastomatoideae</taxon>
        <taxon>Melastomateae</taxon>
        <taxon>Melastoma</taxon>
    </lineage>
</organism>
<protein>
    <submittedName>
        <fullName evidence="1">Uncharacterized protein</fullName>
    </submittedName>
</protein>
<keyword evidence="2" id="KW-1185">Reference proteome</keyword>
<proteinExistence type="predicted"/>
<evidence type="ECO:0000313" key="2">
    <source>
        <dbReference type="Proteomes" id="UP001057402"/>
    </source>
</evidence>